<accession>A0ABY6W331</accession>
<evidence type="ECO:0000313" key="3">
    <source>
        <dbReference type="Proteomes" id="UP000366065"/>
    </source>
</evidence>
<organism evidence="2 3">
    <name type="scientific">Pandoraea capi</name>
    <dbReference type="NCBI Taxonomy" id="2508286"/>
    <lineage>
        <taxon>Bacteria</taxon>
        <taxon>Pseudomonadati</taxon>
        <taxon>Pseudomonadota</taxon>
        <taxon>Betaproteobacteria</taxon>
        <taxon>Burkholderiales</taxon>
        <taxon>Burkholderiaceae</taxon>
        <taxon>Pandoraea</taxon>
    </lineage>
</organism>
<dbReference type="EMBL" id="CABPRV010000006">
    <property type="protein sequence ID" value="VVE15615.1"/>
    <property type="molecule type" value="Genomic_DNA"/>
</dbReference>
<sequence>MAAELPYLASYKNVAELFQRILAAKKPESFTTRYLAETIGLKSATDRQLITMLKTLGFLDSAGRPTPDYDQLKNSSRAPKAIAAAIRRAYEPLYAANEAAHELSNSELKGLISQVAGSDTGITSKIQGTYSSLIKLADFSGNAGAPLDSSSVPFAKESKDGSSESTGGTAERVSIGSKLRPEFHYNIQIHLPANALEETYLNIFNALRKSFES</sequence>
<dbReference type="InterPro" id="IPR035235">
    <property type="entry name" value="DUF5343"/>
</dbReference>
<gene>
    <name evidence="2" type="ORF">PCA20602_02867</name>
</gene>
<feature type="region of interest" description="Disordered" evidence="1">
    <location>
        <begin position="150"/>
        <end position="172"/>
    </location>
</feature>
<evidence type="ECO:0008006" key="4">
    <source>
        <dbReference type="Google" id="ProtNLM"/>
    </source>
</evidence>
<dbReference type="Pfam" id="PF17278">
    <property type="entry name" value="DUF5343"/>
    <property type="match status" value="1"/>
</dbReference>
<evidence type="ECO:0000313" key="2">
    <source>
        <dbReference type="EMBL" id="VVE15615.1"/>
    </source>
</evidence>
<name>A0ABY6W331_9BURK</name>
<dbReference type="Proteomes" id="UP000366065">
    <property type="component" value="Unassembled WGS sequence"/>
</dbReference>
<dbReference type="RefSeq" id="WP_150721787.1">
    <property type="nucleotide sequence ID" value="NZ_CABPRV010000006.1"/>
</dbReference>
<comment type="caution">
    <text evidence="2">The sequence shown here is derived from an EMBL/GenBank/DDBJ whole genome shotgun (WGS) entry which is preliminary data.</text>
</comment>
<protein>
    <recommendedName>
        <fullName evidence="4">DUF5343 domain-containing protein</fullName>
    </recommendedName>
</protein>
<proteinExistence type="predicted"/>
<keyword evidence="3" id="KW-1185">Reference proteome</keyword>
<evidence type="ECO:0000256" key="1">
    <source>
        <dbReference type="SAM" id="MobiDB-lite"/>
    </source>
</evidence>
<reference evidence="2 3" key="1">
    <citation type="submission" date="2019-08" db="EMBL/GenBank/DDBJ databases">
        <authorList>
            <person name="Peeters C."/>
        </authorList>
    </citation>
    <scope>NUCLEOTIDE SEQUENCE [LARGE SCALE GENOMIC DNA]</scope>
    <source>
        <strain evidence="2 3">LMG 20602</strain>
    </source>
</reference>